<protein>
    <submittedName>
        <fullName evidence="3">Domain-containing 2-like</fullName>
    </submittedName>
</protein>
<dbReference type="Pfam" id="PF00857">
    <property type="entry name" value="Isochorismatase"/>
    <property type="match status" value="1"/>
</dbReference>
<dbReference type="PANTHER" id="PTHR14119">
    <property type="entry name" value="HYDROLASE"/>
    <property type="match status" value="1"/>
</dbReference>
<dbReference type="Gene3D" id="3.40.50.850">
    <property type="entry name" value="Isochorismatase-like"/>
    <property type="match status" value="1"/>
</dbReference>
<dbReference type="InterPro" id="IPR050993">
    <property type="entry name" value="Isochorismatase_domain"/>
</dbReference>
<evidence type="ECO:0000256" key="1">
    <source>
        <dbReference type="ARBA" id="ARBA00006336"/>
    </source>
</evidence>
<dbReference type="SUPFAM" id="SSF52499">
    <property type="entry name" value="Isochorismatase-like hydrolases"/>
    <property type="match status" value="1"/>
</dbReference>
<evidence type="ECO:0000313" key="4">
    <source>
        <dbReference type="Proteomes" id="UP001162480"/>
    </source>
</evidence>
<dbReference type="PANTHER" id="PTHR14119:SF3">
    <property type="entry name" value="ISOCHORISMATASE DOMAIN-CONTAINING PROTEIN 2"/>
    <property type="match status" value="1"/>
</dbReference>
<comment type="similarity">
    <text evidence="1">Belongs to the isochorismatase family.</text>
</comment>
<proteinExistence type="inferred from homology"/>
<dbReference type="InterPro" id="IPR000868">
    <property type="entry name" value="Isochorismatase-like_dom"/>
</dbReference>
<reference evidence="3" key="1">
    <citation type="submission" date="2023-08" db="EMBL/GenBank/DDBJ databases">
        <authorList>
            <person name="Alioto T."/>
            <person name="Alioto T."/>
            <person name="Gomez Garrido J."/>
        </authorList>
    </citation>
    <scope>NUCLEOTIDE SEQUENCE</scope>
</reference>
<dbReference type="InterPro" id="IPR036380">
    <property type="entry name" value="Isochorismatase-like_sf"/>
</dbReference>
<accession>A0AA36AV02</accession>
<evidence type="ECO:0000259" key="2">
    <source>
        <dbReference type="Pfam" id="PF00857"/>
    </source>
</evidence>
<keyword evidence="4" id="KW-1185">Reference proteome</keyword>
<dbReference type="AlphaFoldDB" id="A0AA36AV02"/>
<gene>
    <name evidence="3" type="ORF">OCTVUL_1B030000</name>
</gene>
<feature type="domain" description="Isochorismatase-like" evidence="2">
    <location>
        <begin position="14"/>
        <end position="96"/>
    </location>
</feature>
<dbReference type="EMBL" id="OX597818">
    <property type="protein sequence ID" value="CAI9722791.1"/>
    <property type="molecule type" value="Genomic_DNA"/>
</dbReference>
<evidence type="ECO:0000313" key="3">
    <source>
        <dbReference type="EMBL" id="CAI9722791.1"/>
    </source>
</evidence>
<organism evidence="3 4">
    <name type="scientific">Octopus vulgaris</name>
    <name type="common">Common octopus</name>
    <dbReference type="NCBI Taxonomy" id="6645"/>
    <lineage>
        <taxon>Eukaryota</taxon>
        <taxon>Metazoa</taxon>
        <taxon>Spiralia</taxon>
        <taxon>Lophotrochozoa</taxon>
        <taxon>Mollusca</taxon>
        <taxon>Cephalopoda</taxon>
        <taxon>Coleoidea</taxon>
        <taxon>Octopodiformes</taxon>
        <taxon>Octopoda</taxon>
        <taxon>Incirrata</taxon>
        <taxon>Octopodidae</taxon>
        <taxon>Octopus</taxon>
    </lineage>
</organism>
<name>A0AA36AV02_OCTVU</name>
<dbReference type="Proteomes" id="UP001162480">
    <property type="component" value="Chromosome 5"/>
</dbReference>
<sequence>MACNRLGKLLFNRSILFLCDMQEKFRPTIQYFPQIVEVSARMLSAAKILDMPIIVTEQYPKGLGSTVPELDIKDIPVIAKTRFSMMVSEVENKLKEHPGCMHLIALRKQVLF</sequence>